<sequence>MKKLLSILCIAVIGLTASSCKKETIVAPNNNQTIIQSVNSSAWVSTDGGATYAVDLDVPEIDSYANDNYAILVYISFTNGVWEQVPEVYQGNAFSFTHNPGFVSLYAQRADGAQAATRPDNMQVKIVLVDSQP</sequence>
<accession>A0A563UFS9</accession>
<dbReference type="PROSITE" id="PS51257">
    <property type="entry name" value="PROKAR_LIPOPROTEIN"/>
    <property type="match status" value="1"/>
</dbReference>
<dbReference type="RefSeq" id="WP_146380700.1">
    <property type="nucleotide sequence ID" value="NZ_VOEJ01000002.1"/>
</dbReference>
<feature type="chain" id="PRO_5022011059" evidence="1">
    <location>
        <begin position="22"/>
        <end position="133"/>
    </location>
</feature>
<evidence type="ECO:0000256" key="1">
    <source>
        <dbReference type="SAM" id="SignalP"/>
    </source>
</evidence>
<proteinExistence type="predicted"/>
<dbReference type="OrthoDB" id="672896at2"/>
<dbReference type="AlphaFoldDB" id="A0A563UFS9"/>
<protein>
    <submittedName>
        <fullName evidence="2">Uncharacterized protein</fullName>
    </submittedName>
</protein>
<reference evidence="2 3" key="1">
    <citation type="submission" date="2019-07" db="EMBL/GenBank/DDBJ databases">
        <authorList>
            <person name="Kim J."/>
        </authorList>
    </citation>
    <scope>NUCLEOTIDE SEQUENCE [LARGE SCALE GENOMIC DNA]</scope>
    <source>
        <strain evidence="3">dk17</strain>
    </source>
</reference>
<name>A0A563UFS9_9SPHI</name>
<keyword evidence="1" id="KW-0732">Signal</keyword>
<keyword evidence="3" id="KW-1185">Reference proteome</keyword>
<dbReference type="EMBL" id="VOEJ01000002">
    <property type="protein sequence ID" value="TWR30240.1"/>
    <property type="molecule type" value="Genomic_DNA"/>
</dbReference>
<gene>
    <name evidence="2" type="ORF">FPZ43_04665</name>
</gene>
<evidence type="ECO:0000313" key="3">
    <source>
        <dbReference type="Proteomes" id="UP000320042"/>
    </source>
</evidence>
<evidence type="ECO:0000313" key="2">
    <source>
        <dbReference type="EMBL" id="TWR30240.1"/>
    </source>
</evidence>
<comment type="caution">
    <text evidence="2">The sequence shown here is derived from an EMBL/GenBank/DDBJ whole genome shotgun (WGS) entry which is preliminary data.</text>
</comment>
<organism evidence="2 3">
    <name type="scientific">Mucilaginibacter pallidiroseus</name>
    <dbReference type="NCBI Taxonomy" id="2599295"/>
    <lineage>
        <taxon>Bacteria</taxon>
        <taxon>Pseudomonadati</taxon>
        <taxon>Bacteroidota</taxon>
        <taxon>Sphingobacteriia</taxon>
        <taxon>Sphingobacteriales</taxon>
        <taxon>Sphingobacteriaceae</taxon>
        <taxon>Mucilaginibacter</taxon>
    </lineage>
</organism>
<feature type="signal peptide" evidence="1">
    <location>
        <begin position="1"/>
        <end position="21"/>
    </location>
</feature>
<dbReference type="Proteomes" id="UP000320042">
    <property type="component" value="Unassembled WGS sequence"/>
</dbReference>